<sequence length="381" mass="43733">MRDLEPFDKDGVLDQIAKNQRKKFDKLFAEKYRAIDEEFAINSYKTNWESTSEQQYRLFRDVVNAFSPNQSAHGSNSGFEATIANPLAEFGDSGADVLLAMSAPTGVHLCFVSCRVSGERYEEWRQEVARTEALIQPDDHREELKRQIECSDLRIRTVQHLTLTRAEDVFDIDMDVMRTGTPNFYAIWELIESVVPPEVGDEGSDEEVERTIRHREGHIEHSDLADIGREGIDTMGAVNYDLKYCLNTHPIIPIGEVCLGIYLDNTGKEEPKEFFEGAFEEEYREHVYFGEDRDGLDDIIDTKTGNLLDTALEYGIVTDNPDDLKEREYRIQWESDEAGDIKKMVKRKFFKSKAPQEMGELAFQRAVDEFDSDQLGFGDFD</sequence>
<evidence type="ECO:0000313" key="2">
    <source>
        <dbReference type="Proteomes" id="UP001597187"/>
    </source>
</evidence>
<protein>
    <submittedName>
        <fullName evidence="1">Uncharacterized protein</fullName>
    </submittedName>
</protein>
<dbReference type="EMBL" id="JBHUDC010000002">
    <property type="protein sequence ID" value="MFD1512477.1"/>
    <property type="molecule type" value="Genomic_DNA"/>
</dbReference>
<comment type="caution">
    <text evidence="1">The sequence shown here is derived from an EMBL/GenBank/DDBJ whole genome shotgun (WGS) entry which is preliminary data.</text>
</comment>
<accession>A0ABD6AS35</accession>
<dbReference type="RefSeq" id="WP_250872455.1">
    <property type="nucleotide sequence ID" value="NZ_JALXFV010000002.1"/>
</dbReference>
<dbReference type="Proteomes" id="UP001597187">
    <property type="component" value="Unassembled WGS sequence"/>
</dbReference>
<proteinExistence type="predicted"/>
<gene>
    <name evidence="1" type="ORF">ACFSBT_04180</name>
</gene>
<name>A0ABD6AS35_9EURY</name>
<keyword evidence="2" id="KW-1185">Reference proteome</keyword>
<organism evidence="1 2">
    <name type="scientific">Halomarina rubra</name>
    <dbReference type="NCBI Taxonomy" id="2071873"/>
    <lineage>
        <taxon>Archaea</taxon>
        <taxon>Methanobacteriati</taxon>
        <taxon>Methanobacteriota</taxon>
        <taxon>Stenosarchaea group</taxon>
        <taxon>Halobacteria</taxon>
        <taxon>Halobacteriales</taxon>
        <taxon>Natronomonadaceae</taxon>
        <taxon>Halomarina</taxon>
    </lineage>
</organism>
<dbReference type="AlphaFoldDB" id="A0ABD6AS35"/>
<reference evidence="1 2" key="1">
    <citation type="journal article" date="2019" name="Int. J. Syst. Evol. Microbiol.">
        <title>The Global Catalogue of Microorganisms (GCM) 10K type strain sequencing project: providing services to taxonomists for standard genome sequencing and annotation.</title>
        <authorList>
            <consortium name="The Broad Institute Genomics Platform"/>
            <consortium name="The Broad Institute Genome Sequencing Center for Infectious Disease"/>
            <person name="Wu L."/>
            <person name="Ma J."/>
        </authorList>
    </citation>
    <scope>NUCLEOTIDE SEQUENCE [LARGE SCALE GENOMIC DNA]</scope>
    <source>
        <strain evidence="1 2">CGMCC 1.12563</strain>
    </source>
</reference>
<evidence type="ECO:0000313" key="1">
    <source>
        <dbReference type="EMBL" id="MFD1512477.1"/>
    </source>
</evidence>